<keyword evidence="5" id="KW-0698">rRNA processing</keyword>
<dbReference type="AlphaFoldDB" id="A0A398DCI4"/>
<keyword evidence="2 5" id="KW-0808">Transferase</keyword>
<organism evidence="6 9">
    <name type="scientific">Candidatus Cryosericum hinesii</name>
    <dbReference type="NCBI Taxonomy" id="2290915"/>
    <lineage>
        <taxon>Bacteria</taxon>
        <taxon>Pseudomonadati</taxon>
        <taxon>Caldisericota/Cryosericota group</taxon>
        <taxon>Candidatus Cryosericota</taxon>
        <taxon>Candidatus Cryosericia</taxon>
        <taxon>Candidatus Cryosericales</taxon>
        <taxon>Candidatus Cryosericaceae</taxon>
        <taxon>Candidatus Cryosericum</taxon>
    </lineage>
</organism>
<dbReference type="GO" id="GO:0005737">
    <property type="term" value="C:cytoplasm"/>
    <property type="evidence" value="ECO:0007669"/>
    <property type="project" value="UniProtKB-SubCell"/>
</dbReference>
<keyword evidence="5" id="KW-0963">Cytoplasm</keyword>
<dbReference type="Gene3D" id="3.40.1280.10">
    <property type="match status" value="1"/>
</dbReference>
<keyword evidence="3 5" id="KW-0949">S-adenosyl-L-methionine</keyword>
<name>A0A398DCI4_9BACT</name>
<evidence type="ECO:0000313" key="6">
    <source>
        <dbReference type="EMBL" id="RIE12825.1"/>
    </source>
</evidence>
<feature type="binding site" evidence="5">
    <location>
        <begin position="199"/>
        <end position="204"/>
    </location>
    <ligand>
        <name>S-adenosyl-L-methionine</name>
        <dbReference type="ChEBI" id="CHEBI:59789"/>
    </ligand>
</feature>
<dbReference type="SUPFAM" id="SSF75217">
    <property type="entry name" value="alpha/beta knot"/>
    <property type="match status" value="1"/>
</dbReference>
<dbReference type="Proteomes" id="UP000266042">
    <property type="component" value="Unassembled WGS sequence"/>
</dbReference>
<evidence type="ECO:0000313" key="7">
    <source>
        <dbReference type="EMBL" id="RIE12885.1"/>
    </source>
</evidence>
<dbReference type="PANTHER" id="PTHR33603:SF1">
    <property type="entry name" value="RIBOSOMAL RNA LARGE SUBUNIT METHYLTRANSFERASE H"/>
    <property type="match status" value="1"/>
</dbReference>
<keyword evidence="8" id="KW-1185">Reference proteome</keyword>
<dbReference type="InterPro" id="IPR029028">
    <property type="entry name" value="Alpha/beta_knot_MTases"/>
</dbReference>
<protein>
    <recommendedName>
        <fullName evidence="5">Ribosomal RNA large subunit methyltransferase H</fullName>
        <ecNumber evidence="5">2.1.1.177</ecNumber>
    </recommendedName>
    <alternativeName>
        <fullName evidence="5">23S rRNA (pseudouridine1915-N3)-methyltransferase</fullName>
    </alternativeName>
    <alternativeName>
        <fullName evidence="5">23S rRNA m3Psi1915 methyltransferase</fullName>
    </alternativeName>
    <alternativeName>
        <fullName evidence="5">rRNA (pseudouridine-N3-)-methyltransferase RlmH</fullName>
    </alternativeName>
</protein>
<dbReference type="InterPro" id="IPR003742">
    <property type="entry name" value="RlmH-like"/>
</dbReference>
<proteinExistence type="inferred from homology"/>
<dbReference type="CDD" id="cd18081">
    <property type="entry name" value="RlmH-like"/>
    <property type="match status" value="1"/>
</dbReference>
<comment type="catalytic activity">
    <reaction evidence="5">
        <text>pseudouridine(1915) in 23S rRNA + S-adenosyl-L-methionine = N(3)-methylpseudouridine(1915) in 23S rRNA + S-adenosyl-L-homocysteine + H(+)</text>
        <dbReference type="Rhea" id="RHEA:42752"/>
        <dbReference type="Rhea" id="RHEA-COMP:10221"/>
        <dbReference type="Rhea" id="RHEA-COMP:10222"/>
        <dbReference type="ChEBI" id="CHEBI:15378"/>
        <dbReference type="ChEBI" id="CHEBI:57856"/>
        <dbReference type="ChEBI" id="CHEBI:59789"/>
        <dbReference type="ChEBI" id="CHEBI:65314"/>
        <dbReference type="ChEBI" id="CHEBI:74486"/>
        <dbReference type="EC" id="2.1.1.177"/>
    </reaction>
</comment>
<comment type="subunit">
    <text evidence="5">Homodimer.</text>
</comment>
<comment type="similarity">
    <text evidence="4 5">Belongs to the RNA methyltransferase RlmH family.</text>
</comment>
<dbReference type="Proteomes" id="UP000265724">
    <property type="component" value="Unassembled WGS sequence"/>
</dbReference>
<evidence type="ECO:0000256" key="4">
    <source>
        <dbReference type="ARBA" id="ARBA00038303"/>
    </source>
</evidence>
<evidence type="ECO:0000256" key="5">
    <source>
        <dbReference type="HAMAP-Rule" id="MF_00658"/>
    </source>
</evidence>
<keyword evidence="1 5" id="KW-0489">Methyltransferase</keyword>
<accession>A0A398DCI4</accession>
<dbReference type="Pfam" id="PF02590">
    <property type="entry name" value="SPOUT_MTase"/>
    <property type="match status" value="1"/>
</dbReference>
<gene>
    <name evidence="5" type="primary">rlmH</name>
    <name evidence="7" type="ORF">SMC2_06415</name>
    <name evidence="6" type="ORF">SMC3_06040</name>
</gene>
<feature type="binding site" evidence="5">
    <location>
        <position position="168"/>
    </location>
    <ligand>
        <name>S-adenosyl-L-methionine</name>
        <dbReference type="ChEBI" id="CHEBI:59789"/>
    </ligand>
</feature>
<sequence>MSAIPRQRTSSSWLTTACTSPSGLARGTSPATRTSLFLHDAVGLRLHGDDKLKPFWLSFPRMRESSSCPGDCNRYTDRMKIMICAQGGGLKKSYNKMAQDEYCRRLEHYCELSVIDSASRQLANYARFEEGARVLLDPRGQEITSHELSERLQDLMNMGTRKLSFFIGGAEGFNPTLQTYIEQNVGVRPLSPGTSILSFGKLTLPHELARVILLEQLYRAFSILKGEPYDK</sequence>
<evidence type="ECO:0000313" key="9">
    <source>
        <dbReference type="Proteomes" id="UP000266042"/>
    </source>
</evidence>
<dbReference type="GO" id="GO:0070038">
    <property type="term" value="F:rRNA (pseudouridine-N3-)-methyltransferase activity"/>
    <property type="evidence" value="ECO:0007669"/>
    <property type="project" value="UniProtKB-UniRule"/>
</dbReference>
<evidence type="ECO:0000256" key="3">
    <source>
        <dbReference type="ARBA" id="ARBA00022691"/>
    </source>
</evidence>
<feature type="binding site" evidence="5">
    <location>
        <position position="136"/>
    </location>
    <ligand>
        <name>S-adenosyl-L-methionine</name>
        <dbReference type="ChEBI" id="CHEBI:59789"/>
    </ligand>
</feature>
<reference evidence="8 9" key="1">
    <citation type="submission" date="2018-09" db="EMBL/GenBank/DDBJ databases">
        <title>Discovery and Ecogenomic Context for Candidatus Cryosericales, a Global Caldiserica Order Active in Thawing Permafrost.</title>
        <authorList>
            <person name="Martinez M.A."/>
            <person name="Woodcroft B.J."/>
            <person name="Ignacio Espinoza J.C."/>
            <person name="Zayed A."/>
            <person name="Singleton C.M."/>
            <person name="Boyd J."/>
            <person name="Li Y.-F."/>
            <person name="Purvine S."/>
            <person name="Maughan H."/>
            <person name="Hodgkins S.B."/>
            <person name="Anderson D."/>
            <person name="Sederholm M."/>
            <person name="Temperton B."/>
            <person name="Saleska S.R."/>
            <person name="Tyson G.W."/>
            <person name="Rich V.I."/>
        </authorList>
    </citation>
    <scope>NUCLEOTIDE SEQUENCE [LARGE SCALE GENOMIC DNA]</scope>
    <source>
        <strain evidence="7 8">SMC2</strain>
        <strain evidence="6 9">SMC3</strain>
    </source>
</reference>
<dbReference type="EMBL" id="QXIW01000028">
    <property type="protein sequence ID" value="RIE12825.1"/>
    <property type="molecule type" value="Genomic_DNA"/>
</dbReference>
<comment type="caution">
    <text evidence="6">The sequence shown here is derived from an EMBL/GenBank/DDBJ whole genome shotgun (WGS) entry which is preliminary data.</text>
</comment>
<dbReference type="InterPro" id="IPR029026">
    <property type="entry name" value="tRNA_m1G_MTases_N"/>
</dbReference>
<evidence type="ECO:0000256" key="2">
    <source>
        <dbReference type="ARBA" id="ARBA00022679"/>
    </source>
</evidence>
<evidence type="ECO:0000313" key="8">
    <source>
        <dbReference type="Proteomes" id="UP000265724"/>
    </source>
</evidence>
<evidence type="ECO:0000256" key="1">
    <source>
        <dbReference type="ARBA" id="ARBA00022603"/>
    </source>
</evidence>
<dbReference type="PANTHER" id="PTHR33603">
    <property type="entry name" value="METHYLTRANSFERASE"/>
    <property type="match status" value="1"/>
</dbReference>
<dbReference type="EMBL" id="QXIX01000050">
    <property type="protein sequence ID" value="RIE12885.1"/>
    <property type="molecule type" value="Genomic_DNA"/>
</dbReference>
<dbReference type="EC" id="2.1.1.177" evidence="5"/>
<comment type="subcellular location">
    <subcellularLocation>
        <location evidence="5">Cytoplasm</location>
    </subcellularLocation>
</comment>
<comment type="function">
    <text evidence="5">Specifically methylates the pseudouridine at position 1915 (m3Psi1915) in 23S rRNA.</text>
</comment>
<dbReference type="HAMAP" id="MF_00658">
    <property type="entry name" value="23SrRNA_methyltr_H"/>
    <property type="match status" value="1"/>
</dbReference>